<evidence type="ECO:0000313" key="1">
    <source>
        <dbReference type="EMBL" id="GAA0443412.1"/>
    </source>
</evidence>
<reference evidence="2" key="1">
    <citation type="journal article" date="2019" name="Int. J. Syst. Evol. Microbiol.">
        <title>The Global Catalogue of Microorganisms (GCM) 10K type strain sequencing project: providing services to taxonomists for standard genome sequencing and annotation.</title>
        <authorList>
            <consortium name="The Broad Institute Genomics Platform"/>
            <consortium name="The Broad Institute Genome Sequencing Center for Infectious Disease"/>
            <person name="Wu L."/>
            <person name="Ma J."/>
        </authorList>
    </citation>
    <scope>NUCLEOTIDE SEQUENCE [LARGE SCALE GENOMIC DNA]</scope>
    <source>
        <strain evidence="2">JCM 12149</strain>
    </source>
</reference>
<sequence length="63" mass="7521">MFGFKIKVFSVKWCIRRIRSAPFIDLLGHFRIDFATEFTQNNSKPFVEVINYKHKDLKTLITN</sequence>
<evidence type="ECO:0000313" key="2">
    <source>
        <dbReference type="Proteomes" id="UP001501459"/>
    </source>
</evidence>
<dbReference type="Proteomes" id="UP001501459">
    <property type="component" value="Unassembled WGS sequence"/>
</dbReference>
<gene>
    <name evidence="1" type="ORF">GCM10008983_20790</name>
</gene>
<name>A0ABP3J6F4_9BACI</name>
<keyword evidence="2" id="KW-1185">Reference proteome</keyword>
<proteinExistence type="predicted"/>
<protein>
    <submittedName>
        <fullName evidence="1">Uncharacterized protein</fullName>
    </submittedName>
</protein>
<dbReference type="EMBL" id="BAAADM010000054">
    <property type="protein sequence ID" value="GAA0443412.1"/>
    <property type="molecule type" value="Genomic_DNA"/>
</dbReference>
<comment type="caution">
    <text evidence="1">The sequence shown here is derived from an EMBL/GenBank/DDBJ whole genome shotgun (WGS) entry which is preliminary data.</text>
</comment>
<organism evidence="1 2">
    <name type="scientific">Lentibacillus halophilus</name>
    <dbReference type="NCBI Taxonomy" id="295065"/>
    <lineage>
        <taxon>Bacteria</taxon>
        <taxon>Bacillati</taxon>
        <taxon>Bacillota</taxon>
        <taxon>Bacilli</taxon>
        <taxon>Bacillales</taxon>
        <taxon>Bacillaceae</taxon>
        <taxon>Lentibacillus</taxon>
    </lineage>
</organism>
<accession>A0ABP3J6F4</accession>